<dbReference type="Proteomes" id="UP001279734">
    <property type="component" value="Unassembled WGS sequence"/>
</dbReference>
<protein>
    <submittedName>
        <fullName evidence="1">Uncharacterized protein</fullName>
    </submittedName>
</protein>
<gene>
    <name evidence="1" type="ORF">Nepgr_014082</name>
</gene>
<evidence type="ECO:0000313" key="2">
    <source>
        <dbReference type="Proteomes" id="UP001279734"/>
    </source>
</evidence>
<reference evidence="1" key="1">
    <citation type="submission" date="2023-05" db="EMBL/GenBank/DDBJ databases">
        <title>Nepenthes gracilis genome sequencing.</title>
        <authorList>
            <person name="Fukushima K."/>
        </authorList>
    </citation>
    <scope>NUCLEOTIDE SEQUENCE</scope>
    <source>
        <strain evidence="1">SING2019-196</strain>
    </source>
</reference>
<name>A0AAD3XPZ0_NEPGR</name>
<organism evidence="1 2">
    <name type="scientific">Nepenthes gracilis</name>
    <name type="common">Slender pitcher plant</name>
    <dbReference type="NCBI Taxonomy" id="150966"/>
    <lineage>
        <taxon>Eukaryota</taxon>
        <taxon>Viridiplantae</taxon>
        <taxon>Streptophyta</taxon>
        <taxon>Embryophyta</taxon>
        <taxon>Tracheophyta</taxon>
        <taxon>Spermatophyta</taxon>
        <taxon>Magnoliopsida</taxon>
        <taxon>eudicotyledons</taxon>
        <taxon>Gunneridae</taxon>
        <taxon>Pentapetalae</taxon>
        <taxon>Caryophyllales</taxon>
        <taxon>Nepenthaceae</taxon>
        <taxon>Nepenthes</taxon>
    </lineage>
</organism>
<dbReference type="AlphaFoldDB" id="A0AAD3XPZ0"/>
<accession>A0AAD3XPZ0</accession>
<dbReference type="PANTHER" id="PTHR46872:SF10">
    <property type="entry name" value="MYB-LIKE DOMAIN-CONTAINING PROTEIN"/>
    <property type="match status" value="1"/>
</dbReference>
<keyword evidence="2" id="KW-1185">Reference proteome</keyword>
<evidence type="ECO:0000313" key="1">
    <source>
        <dbReference type="EMBL" id="GMH12241.1"/>
    </source>
</evidence>
<dbReference type="PANTHER" id="PTHR46872">
    <property type="entry name" value="DNA BINDING PROTEIN"/>
    <property type="match status" value="1"/>
</dbReference>
<comment type="caution">
    <text evidence="1">The sequence shown here is derived from an EMBL/GenBank/DDBJ whole genome shotgun (WGS) entry which is preliminary data.</text>
</comment>
<dbReference type="EMBL" id="BSYO01000011">
    <property type="protein sequence ID" value="GMH12241.1"/>
    <property type="molecule type" value="Genomic_DNA"/>
</dbReference>
<proteinExistence type="predicted"/>
<sequence length="257" mass="28933">MHKPRKQNCCSRRKLVDWLEHLNDCEPSLVVPVGPRFQADVPDWKGPCNEEFGRRGGANLDDSRWLGTQTWPIKGSCVGAKGGKIGKGRSDSCSCTSLGSSDCIKRHVAEERKRLHSNLGPAFRSWKFDVMGEDVSKSWTMEQQKKFHSLVRTNPVSQGSNFLDPTTAFFSSKTQKDVVSYYLNVYLPKRISMKTHLGFKVLDSDDDEAGDATDDTNRPKRSRSRGLDVGKHVKFRFLVDGKKQANSSSKLIPLWLV</sequence>